<proteinExistence type="predicted"/>
<dbReference type="Pfam" id="PF18735">
    <property type="entry name" value="HEPN_RiboL-PSP"/>
    <property type="match status" value="1"/>
</dbReference>
<evidence type="ECO:0000313" key="3">
    <source>
        <dbReference type="Proteomes" id="UP001202550"/>
    </source>
</evidence>
<dbReference type="Proteomes" id="UP001202550">
    <property type="component" value="Unassembled WGS sequence"/>
</dbReference>
<protein>
    <submittedName>
        <fullName evidence="2">HEPN domain-containing protein</fullName>
    </submittedName>
</protein>
<organism evidence="2 3">
    <name type="scientific">Roseinatronobacter domitianus</name>
    <dbReference type="NCBI Taxonomy" id="2940293"/>
    <lineage>
        <taxon>Bacteria</taxon>
        <taxon>Pseudomonadati</taxon>
        <taxon>Pseudomonadota</taxon>
        <taxon>Alphaproteobacteria</taxon>
        <taxon>Rhodobacterales</taxon>
        <taxon>Paracoccaceae</taxon>
        <taxon>Roseinatronobacter</taxon>
    </lineage>
</organism>
<gene>
    <name evidence="2" type="ORF">M3N55_12780</name>
</gene>
<keyword evidence="3" id="KW-1185">Reference proteome</keyword>
<comment type="caution">
    <text evidence="2">The sequence shown here is derived from an EMBL/GenBank/DDBJ whole genome shotgun (WGS) entry which is preliminary data.</text>
</comment>
<evidence type="ECO:0000259" key="1">
    <source>
        <dbReference type="Pfam" id="PF18735"/>
    </source>
</evidence>
<evidence type="ECO:0000313" key="2">
    <source>
        <dbReference type="EMBL" id="MCL1629606.1"/>
    </source>
</evidence>
<dbReference type="RefSeq" id="WP_249059689.1">
    <property type="nucleotide sequence ID" value="NZ_JALZWP010000013.1"/>
</dbReference>
<name>A0ABT0M426_9RHOB</name>
<feature type="domain" description="RiboL-PSP-HEPN" evidence="1">
    <location>
        <begin position="11"/>
        <end position="196"/>
    </location>
</feature>
<accession>A0ABT0M426</accession>
<reference evidence="2 3" key="1">
    <citation type="submission" date="2022-05" db="EMBL/GenBank/DDBJ databases">
        <title>Seasonal and diel survey of microbial diversity of the Tyrrhenian coast.</title>
        <authorList>
            <person name="Gattoni G."/>
            <person name="Corral P."/>
        </authorList>
    </citation>
    <scope>NUCLEOTIDE SEQUENCE [LARGE SCALE GENOMIC DNA]</scope>
    <source>
        <strain evidence="2 3">V10</strain>
    </source>
</reference>
<dbReference type="InterPro" id="IPR041519">
    <property type="entry name" value="HEPN_RiboL-PSP"/>
</dbReference>
<sequence>MSKSLETFETIIERAKLLVEVHDELPVDDKVDDLLRSALALAVAGFDRYFTHRFADILARHLRYKEPSDDLLKTLDSWGINQKFLLNLIIQQPERPFRTIRNKAHPALFRLTTQQTTEIDKLFAKVGIPGLTGRVEKAHKKKFLIKRVNGAVLRRHSIVHEGDLNRHYREKKISSGSVKTYIITLEDYVRLADNIVGEKAK</sequence>
<dbReference type="EMBL" id="JALZWP010000013">
    <property type="protein sequence ID" value="MCL1629606.1"/>
    <property type="molecule type" value="Genomic_DNA"/>
</dbReference>